<proteinExistence type="predicted"/>
<dbReference type="Gene3D" id="3.30.70.940">
    <property type="entry name" value="NusG, N-terminal domain"/>
    <property type="match status" value="1"/>
</dbReference>
<accession>F9DY67</accession>
<dbReference type="EMBL" id="AFPZ01000123">
    <property type="protein sequence ID" value="EGQ19221.1"/>
    <property type="molecule type" value="Genomic_DNA"/>
</dbReference>
<reference evidence="3 4" key="1">
    <citation type="submission" date="2011-04" db="EMBL/GenBank/DDBJ databases">
        <authorList>
            <person name="Muzny D."/>
            <person name="Qin X."/>
            <person name="Deng J."/>
            <person name="Jiang H."/>
            <person name="Liu Y."/>
            <person name="Qu J."/>
            <person name="Song X.-Z."/>
            <person name="Zhang L."/>
            <person name="Thornton R."/>
            <person name="Coyle M."/>
            <person name="Francisco L."/>
            <person name="Jackson L."/>
            <person name="Javaid M."/>
            <person name="Korchina V."/>
            <person name="Kovar C."/>
            <person name="Mata R."/>
            <person name="Mathew T."/>
            <person name="Ngo R."/>
            <person name="Nguyen L."/>
            <person name="Nguyen N."/>
            <person name="Okwuonu G."/>
            <person name="Ongeri F."/>
            <person name="Pham C."/>
            <person name="Simmons D."/>
            <person name="Wilczek-Boney K."/>
            <person name="Hale W."/>
            <person name="Jakkamsetti A."/>
            <person name="Pham P."/>
            <person name="Ruth R."/>
            <person name="San Lucas F."/>
            <person name="Warren J."/>
            <person name="Zhang J."/>
            <person name="Zhao Z."/>
            <person name="Zhou C."/>
            <person name="Zhu D."/>
            <person name="Lee S."/>
            <person name="Bess C."/>
            <person name="Blankenburg K."/>
            <person name="Forbes L."/>
            <person name="Fu Q."/>
            <person name="Gubbala S."/>
            <person name="Hirani K."/>
            <person name="Jayaseelan J.C."/>
            <person name="Lara F."/>
            <person name="Munidasa M."/>
            <person name="Palculict T."/>
            <person name="Patil S."/>
            <person name="Pu L.-L."/>
            <person name="Saada N."/>
            <person name="Tang L."/>
            <person name="Weissenberger G."/>
            <person name="Zhu Y."/>
            <person name="Hemphill L."/>
            <person name="Shang Y."/>
            <person name="Youmans B."/>
            <person name="Ayvaz T."/>
            <person name="Ross M."/>
            <person name="Santibanez J."/>
            <person name="Aqrawi P."/>
            <person name="Gross S."/>
            <person name="Joshi V."/>
            <person name="Fowler G."/>
            <person name="Nazareth L."/>
            <person name="Reid J."/>
            <person name="Worley K."/>
            <person name="Petrosino J."/>
            <person name="Highlander S."/>
            <person name="Gibbs R."/>
        </authorList>
    </citation>
    <scope>NUCLEOTIDE SEQUENCE [LARGE SCALE GENOMIC DNA]</scope>
    <source>
        <strain evidence="3 4">2681</strain>
    </source>
</reference>
<comment type="caution">
    <text evidence="3">The sequence shown here is derived from an EMBL/GenBank/DDBJ whole genome shotgun (WGS) entry which is preliminary data.</text>
</comment>
<dbReference type="eggNOG" id="ENOG5033VB6">
    <property type="taxonomic scope" value="Bacteria"/>
</dbReference>
<dbReference type="InterPro" id="IPR036735">
    <property type="entry name" value="NGN_dom_sf"/>
</dbReference>
<evidence type="ECO:0000313" key="4">
    <source>
        <dbReference type="Proteomes" id="UP000005316"/>
    </source>
</evidence>
<evidence type="ECO:0000313" key="3">
    <source>
        <dbReference type="EMBL" id="EGQ19221.1"/>
    </source>
</evidence>
<dbReference type="HOGENOM" id="CLU_899894_0_0_9"/>
<gene>
    <name evidence="3" type="primary">nusG</name>
    <name evidence="3" type="ORF">HMPREF9372_3748</name>
</gene>
<name>F9DY67_9BACL</name>
<dbReference type="SMART" id="SM00738">
    <property type="entry name" value="NGN"/>
    <property type="match status" value="1"/>
</dbReference>
<organism evidence="3 4">
    <name type="scientific">Sporosarcina newyorkensis 2681</name>
    <dbReference type="NCBI Taxonomy" id="1027292"/>
    <lineage>
        <taxon>Bacteria</taxon>
        <taxon>Bacillati</taxon>
        <taxon>Bacillota</taxon>
        <taxon>Bacilli</taxon>
        <taxon>Bacillales</taxon>
        <taxon>Caryophanaceae</taxon>
        <taxon>Sporosarcina</taxon>
    </lineage>
</organism>
<dbReference type="InterPro" id="IPR006645">
    <property type="entry name" value="NGN-like_dom"/>
</dbReference>
<dbReference type="RefSeq" id="WP_009499464.1">
    <property type="nucleotide sequence ID" value="NZ_GL983000.1"/>
</dbReference>
<dbReference type="OrthoDB" id="2968902at2"/>
<protein>
    <submittedName>
        <fullName evidence="3">Transcription termination/antitermination factor NusG</fullName>
    </submittedName>
</protein>
<sequence>MTYFVVQVRSGAEIEVKEMLNTVLNRAGDSMVKAIYAMETFTEIIRDDNTAVDLSELNTNDISEHLYVKRIQAGLNNLRIACDKLKEYKDANSLALLETYKDSIRELSKDLREVRKNTKKISSVISGYILVELNVDFYYFPDNLWHLVKSVPNVTGIPSKYNVPQEEIDAFFQQVDITPEVEMQFEEILSSDAFVEARNEILHEANQVVGTVEEKVLLEKIDIIATKVVDSVNEMKNDIDSSNPIMRNVERCKAFIRRKRQTVVMPMDLFLALYNDIEKQNLIPAQSSFAFLKRFRSILYRDDKMVSLE</sequence>
<dbReference type="AlphaFoldDB" id="F9DY67"/>
<dbReference type="Proteomes" id="UP000005316">
    <property type="component" value="Unassembled WGS sequence"/>
</dbReference>
<dbReference type="SUPFAM" id="SSF82679">
    <property type="entry name" value="N-utilization substance G protein NusG, N-terminal domain"/>
    <property type="match status" value="1"/>
</dbReference>
<evidence type="ECO:0000259" key="2">
    <source>
        <dbReference type="SMART" id="SM00738"/>
    </source>
</evidence>
<feature type="domain" description="NusG-like N-terminal" evidence="2">
    <location>
        <begin position="1"/>
        <end position="175"/>
    </location>
</feature>
<evidence type="ECO:0000256" key="1">
    <source>
        <dbReference type="ARBA" id="ARBA00023163"/>
    </source>
</evidence>
<dbReference type="GO" id="GO:0006354">
    <property type="term" value="P:DNA-templated transcription elongation"/>
    <property type="evidence" value="ECO:0007669"/>
    <property type="project" value="InterPro"/>
</dbReference>
<keyword evidence="1" id="KW-0804">Transcription</keyword>
<dbReference type="Pfam" id="PF02357">
    <property type="entry name" value="NusG"/>
    <property type="match status" value="1"/>
</dbReference>